<name>A0A317XYX4_9BASI</name>
<dbReference type="InParanoid" id="A0A317XYX4"/>
<dbReference type="GO" id="GO:0007131">
    <property type="term" value="P:reciprocal meiotic recombination"/>
    <property type="evidence" value="ECO:0007669"/>
    <property type="project" value="TreeGrafter"/>
</dbReference>
<protein>
    <recommendedName>
        <fullName evidence="3">DNA topoisomerase IV, alpha subunit</fullName>
    </recommendedName>
</protein>
<evidence type="ECO:0000313" key="1">
    <source>
        <dbReference type="EMBL" id="PWZ02491.1"/>
    </source>
</evidence>
<accession>A0A317XYX4</accession>
<dbReference type="InterPro" id="IPR036078">
    <property type="entry name" value="Spo11/TopoVI_A_sf"/>
</dbReference>
<reference evidence="1 2" key="1">
    <citation type="journal article" date="2018" name="Mol. Biol. Evol.">
        <title>Broad Genomic Sampling Reveals a Smut Pathogenic Ancestry of the Fungal Clade Ustilaginomycotina.</title>
        <authorList>
            <person name="Kijpornyongpan T."/>
            <person name="Mondo S.J."/>
            <person name="Barry K."/>
            <person name="Sandor L."/>
            <person name="Lee J."/>
            <person name="Lipzen A."/>
            <person name="Pangilinan J."/>
            <person name="LaButti K."/>
            <person name="Hainaut M."/>
            <person name="Henrissat B."/>
            <person name="Grigoriev I.V."/>
            <person name="Spatafora J.W."/>
            <person name="Aime M.C."/>
        </authorList>
    </citation>
    <scope>NUCLEOTIDE SEQUENCE [LARGE SCALE GENOMIC DNA]</scope>
    <source>
        <strain evidence="1 2">MCA 3645</strain>
    </source>
</reference>
<dbReference type="Gene3D" id="3.40.1360.10">
    <property type="match status" value="1"/>
</dbReference>
<dbReference type="Proteomes" id="UP000246740">
    <property type="component" value="Unassembled WGS sequence"/>
</dbReference>
<organism evidence="1 2">
    <name type="scientific">Testicularia cyperi</name>
    <dbReference type="NCBI Taxonomy" id="1882483"/>
    <lineage>
        <taxon>Eukaryota</taxon>
        <taxon>Fungi</taxon>
        <taxon>Dikarya</taxon>
        <taxon>Basidiomycota</taxon>
        <taxon>Ustilaginomycotina</taxon>
        <taxon>Ustilaginomycetes</taxon>
        <taxon>Ustilaginales</taxon>
        <taxon>Anthracoideaceae</taxon>
        <taxon>Testicularia</taxon>
    </lineage>
</organism>
<dbReference type="GO" id="GO:0003677">
    <property type="term" value="F:DNA binding"/>
    <property type="evidence" value="ECO:0007669"/>
    <property type="project" value="InterPro"/>
</dbReference>
<dbReference type="SUPFAM" id="SSF56726">
    <property type="entry name" value="DNA topoisomerase IV, alpha subunit"/>
    <property type="match status" value="1"/>
</dbReference>
<sequence length="175" mass="19578">MAAPLAFLGLFDADPYGIDIHRVYRRSCPRANIQWLGMELQDFLPSLNLNREPHSPSLTTDAPEANTTLIPLKPTERTKALSLLAKLDETRLASLASQPKPQPRSEPQVETTWRHMLGDMLQHGLKVEIEAAHSWNRVSVDQGQSGDLGLGLGLGLEGYLHHRWRLLKAQESSMK</sequence>
<dbReference type="STRING" id="1882483.A0A317XYX4"/>
<dbReference type="PANTHER" id="PTHR10848:SF0">
    <property type="entry name" value="MEIOTIC RECOMBINATION PROTEIN SPO11"/>
    <property type="match status" value="1"/>
</dbReference>
<dbReference type="OrthoDB" id="5377392at2759"/>
<dbReference type="GO" id="GO:0003918">
    <property type="term" value="F:DNA topoisomerase type II (double strand cut, ATP-hydrolyzing) activity"/>
    <property type="evidence" value="ECO:0007669"/>
    <property type="project" value="InterPro"/>
</dbReference>
<dbReference type="GO" id="GO:0000706">
    <property type="term" value="P:meiotic DNA double-strand break processing"/>
    <property type="evidence" value="ECO:0007669"/>
    <property type="project" value="TreeGrafter"/>
</dbReference>
<proteinExistence type="predicted"/>
<evidence type="ECO:0008006" key="3">
    <source>
        <dbReference type="Google" id="ProtNLM"/>
    </source>
</evidence>
<dbReference type="PANTHER" id="PTHR10848">
    <property type="entry name" value="MEIOTIC RECOMBINATION PROTEIN SPO11"/>
    <property type="match status" value="1"/>
</dbReference>
<dbReference type="GO" id="GO:0042138">
    <property type="term" value="P:meiotic DNA double-strand break formation"/>
    <property type="evidence" value="ECO:0007669"/>
    <property type="project" value="TreeGrafter"/>
</dbReference>
<dbReference type="InterPro" id="IPR002815">
    <property type="entry name" value="Spo11/TopoVI_A"/>
</dbReference>
<dbReference type="EMBL" id="KZ819188">
    <property type="protein sequence ID" value="PWZ02491.1"/>
    <property type="molecule type" value="Genomic_DNA"/>
</dbReference>
<keyword evidence="2" id="KW-1185">Reference proteome</keyword>
<dbReference type="GO" id="GO:0000228">
    <property type="term" value="C:nuclear chromosome"/>
    <property type="evidence" value="ECO:0007669"/>
    <property type="project" value="TreeGrafter"/>
</dbReference>
<gene>
    <name evidence="1" type="ORF">BCV70DRAFT_1044</name>
</gene>
<evidence type="ECO:0000313" key="2">
    <source>
        <dbReference type="Proteomes" id="UP000246740"/>
    </source>
</evidence>
<dbReference type="AlphaFoldDB" id="A0A317XYX4"/>